<dbReference type="EMBL" id="JNFP01000003">
    <property type="protein sequence ID" value="KIA66143.1"/>
    <property type="molecule type" value="Genomic_DNA"/>
</dbReference>
<organism evidence="3 4">
    <name type="scientific">Nocardia vulneris</name>
    <dbReference type="NCBI Taxonomy" id="1141657"/>
    <lineage>
        <taxon>Bacteria</taxon>
        <taxon>Bacillati</taxon>
        <taxon>Actinomycetota</taxon>
        <taxon>Actinomycetes</taxon>
        <taxon>Mycobacteriales</taxon>
        <taxon>Nocardiaceae</taxon>
        <taxon>Nocardia</taxon>
    </lineage>
</organism>
<protein>
    <recommendedName>
        <fullName evidence="2">DUF6545 domain-containing protein</fullName>
    </recommendedName>
</protein>
<keyword evidence="1" id="KW-1133">Transmembrane helix</keyword>
<feature type="transmembrane region" description="Helical" evidence="1">
    <location>
        <begin position="100"/>
        <end position="119"/>
    </location>
</feature>
<feature type="transmembrane region" description="Helical" evidence="1">
    <location>
        <begin position="6"/>
        <end position="29"/>
    </location>
</feature>
<feature type="transmembrane region" description="Helical" evidence="1">
    <location>
        <begin position="131"/>
        <end position="152"/>
    </location>
</feature>
<keyword evidence="1" id="KW-0812">Transmembrane</keyword>
<feature type="domain" description="DUF6545" evidence="2">
    <location>
        <begin position="239"/>
        <end position="354"/>
    </location>
</feature>
<keyword evidence="4" id="KW-1185">Reference proteome</keyword>
<keyword evidence="1" id="KW-0472">Membrane</keyword>
<feature type="transmembrane region" description="Helical" evidence="1">
    <location>
        <begin position="67"/>
        <end position="88"/>
    </location>
</feature>
<feature type="transmembrane region" description="Helical" evidence="1">
    <location>
        <begin position="204"/>
        <end position="227"/>
    </location>
</feature>
<evidence type="ECO:0000313" key="3">
    <source>
        <dbReference type="EMBL" id="KIA66143.1"/>
    </source>
</evidence>
<accession>A0ABR4ZLK4</accession>
<dbReference type="NCBIfam" id="NF042915">
    <property type="entry name" value="MAB_1171c_fam"/>
    <property type="match status" value="1"/>
</dbReference>
<comment type="caution">
    <text evidence="3">The sequence shown here is derived from an EMBL/GenBank/DDBJ whole genome shotgun (WGS) entry which is preliminary data.</text>
</comment>
<dbReference type="Proteomes" id="UP000031364">
    <property type="component" value="Unassembled WGS sequence"/>
</dbReference>
<gene>
    <name evidence="3" type="ORF">FG87_03035</name>
</gene>
<feature type="transmembrane region" description="Helical" evidence="1">
    <location>
        <begin position="173"/>
        <end position="192"/>
    </location>
</feature>
<sequence length="366" mass="39577">MPMNSAPPVFTTVVVVFVLAIICGRWWLVNETFTDRLINRALSWDIVAVFGYWLLAVLGYPDLGQRVFMAIGFLALSNTLGFIVLLDGARLETTWRRQRGYDAVAVSVGLVVLVVAVGGEMDLFLPAAQGVYWDGSLWMAVDLAIAAIAVVLGRACIRELRVAASTTREKLTYWPLLAVGCYAGSASVYRTLHTLSGASPQDMGTAWVVGSFAALAMVAVLISMPLADALLARAGLDQAGRCCRRLHPLWRDLTTAVPEVVLPLDQTEQPGSSARLYRMTVEIRDALLHLKQFAPDPAVAEFADLGAYARDIAAAARLKLHGNPPAPQPRFVQFPVGDRSTELRTLLALSREWTTARTALAGGAAS</sequence>
<dbReference type="Pfam" id="PF20182">
    <property type="entry name" value="DUF6545"/>
    <property type="match status" value="1"/>
</dbReference>
<name>A0ABR4ZLK4_9NOCA</name>
<reference evidence="3 4" key="1">
    <citation type="journal article" date="2014" name="Int. J. Syst. Evol. Microbiol.">
        <title>Nocardia vulneris sp. nov., isolated from wounds of human patients in North America.</title>
        <authorList>
            <person name="Lasker B.A."/>
            <person name="Bell M."/>
            <person name="Klenk H.P."/>
            <person name="Sproer C."/>
            <person name="Schumann C."/>
            <person name="Schumann P."/>
            <person name="Brown J.M."/>
        </authorList>
    </citation>
    <scope>NUCLEOTIDE SEQUENCE [LARGE SCALE GENOMIC DNA]</scope>
    <source>
        <strain evidence="3 4">W9851</strain>
    </source>
</reference>
<proteinExistence type="predicted"/>
<evidence type="ECO:0000313" key="4">
    <source>
        <dbReference type="Proteomes" id="UP000031364"/>
    </source>
</evidence>
<evidence type="ECO:0000259" key="2">
    <source>
        <dbReference type="Pfam" id="PF20182"/>
    </source>
</evidence>
<feature type="transmembrane region" description="Helical" evidence="1">
    <location>
        <begin position="41"/>
        <end position="61"/>
    </location>
</feature>
<dbReference type="InterPro" id="IPR046675">
    <property type="entry name" value="DUF6545"/>
</dbReference>
<dbReference type="InterPro" id="IPR050039">
    <property type="entry name" value="MAB_1171c-like"/>
</dbReference>
<evidence type="ECO:0000256" key="1">
    <source>
        <dbReference type="SAM" id="Phobius"/>
    </source>
</evidence>